<proteinExistence type="predicted"/>
<dbReference type="Proteomes" id="UP001213000">
    <property type="component" value="Unassembled WGS sequence"/>
</dbReference>
<evidence type="ECO:0000313" key="2">
    <source>
        <dbReference type="Proteomes" id="UP001213000"/>
    </source>
</evidence>
<accession>A0AAD5VE11</accession>
<name>A0AAD5VE11_9AGAR</name>
<evidence type="ECO:0000313" key="1">
    <source>
        <dbReference type="EMBL" id="KAJ3553155.1"/>
    </source>
</evidence>
<dbReference type="EMBL" id="JANIEX010001952">
    <property type="protein sequence ID" value="KAJ3553155.1"/>
    <property type="molecule type" value="Genomic_DNA"/>
</dbReference>
<organism evidence="1 2">
    <name type="scientific">Leucocoprinus birnbaumii</name>
    <dbReference type="NCBI Taxonomy" id="56174"/>
    <lineage>
        <taxon>Eukaryota</taxon>
        <taxon>Fungi</taxon>
        <taxon>Dikarya</taxon>
        <taxon>Basidiomycota</taxon>
        <taxon>Agaricomycotina</taxon>
        <taxon>Agaricomycetes</taxon>
        <taxon>Agaricomycetidae</taxon>
        <taxon>Agaricales</taxon>
        <taxon>Agaricineae</taxon>
        <taxon>Agaricaceae</taxon>
        <taxon>Leucocoprinus</taxon>
    </lineage>
</organism>
<keyword evidence="2" id="KW-1185">Reference proteome</keyword>
<sequence>MCAFIRQKIILDYCHIGTEIIDNTLPELRLIFEHAARAVVAATPDSPAIPAVSKITADMVATRNEQIISWSLLHGQVMFAITSHLGDHLLRHGFDRANELWEYLRTQFGIQSVATVFADYQTTLLFKMSGMVDPTKEIVALNDAYCCLESATPPVVILDFVKAMNMLNAIPENWLIMSMLLQTHCLNNITMAEV</sequence>
<protein>
    <submittedName>
        <fullName evidence="1">Uncharacterized protein</fullName>
    </submittedName>
</protein>
<gene>
    <name evidence="1" type="ORF">NP233_g12714</name>
</gene>
<comment type="caution">
    <text evidence="1">The sequence shown here is derived from an EMBL/GenBank/DDBJ whole genome shotgun (WGS) entry which is preliminary data.</text>
</comment>
<reference evidence="1" key="1">
    <citation type="submission" date="2022-07" db="EMBL/GenBank/DDBJ databases">
        <title>Genome Sequence of Leucocoprinus birnbaumii.</title>
        <authorList>
            <person name="Buettner E."/>
        </authorList>
    </citation>
    <scope>NUCLEOTIDE SEQUENCE</scope>
    <source>
        <strain evidence="1">VT141</strain>
    </source>
</reference>
<dbReference type="AlphaFoldDB" id="A0AAD5VE11"/>